<evidence type="ECO:0000256" key="1">
    <source>
        <dbReference type="ARBA" id="ARBA00004651"/>
    </source>
</evidence>
<evidence type="ECO:0000256" key="3">
    <source>
        <dbReference type="ARBA" id="ARBA00022448"/>
    </source>
</evidence>
<evidence type="ECO:0000256" key="8">
    <source>
        <dbReference type="RuleBase" id="RU363032"/>
    </source>
</evidence>
<dbReference type="Proteomes" id="UP000237351">
    <property type="component" value="Chromosome"/>
</dbReference>
<dbReference type="RefSeq" id="WP_085785001.1">
    <property type="nucleotide sequence ID" value="NZ_CP008743.1"/>
</dbReference>
<organism evidence="10 11">
    <name type="scientific">Candidatus Nucleicultrix amoebiphila FS5</name>
    <dbReference type="NCBI Taxonomy" id="1414854"/>
    <lineage>
        <taxon>Bacteria</taxon>
        <taxon>Pseudomonadati</taxon>
        <taxon>Pseudomonadota</taxon>
        <taxon>Alphaproteobacteria</taxon>
        <taxon>Holosporales</taxon>
        <taxon>Candidatus Nucleicultricaceae</taxon>
        <taxon>Candidatus Nucleicultrix</taxon>
    </lineage>
</organism>
<dbReference type="PANTHER" id="PTHR42929">
    <property type="entry name" value="INNER MEMBRANE ABC TRANSPORTER PERMEASE PROTEIN YDCU-RELATED-RELATED"/>
    <property type="match status" value="1"/>
</dbReference>
<feature type="transmembrane region" description="Helical" evidence="8">
    <location>
        <begin position="91"/>
        <end position="116"/>
    </location>
</feature>
<dbReference type="SUPFAM" id="SSF161098">
    <property type="entry name" value="MetI-like"/>
    <property type="match status" value="1"/>
</dbReference>
<comment type="subcellular location">
    <subcellularLocation>
        <location evidence="1 8">Cell membrane</location>
        <topology evidence="1 8">Multi-pass membrane protein</topology>
    </subcellularLocation>
</comment>
<feature type="transmembrane region" description="Helical" evidence="8">
    <location>
        <begin position="223"/>
        <end position="245"/>
    </location>
</feature>
<dbReference type="PROSITE" id="PS50928">
    <property type="entry name" value="ABC_TM1"/>
    <property type="match status" value="1"/>
</dbReference>
<keyword evidence="3 8" id="KW-0813">Transport</keyword>
<feature type="transmembrane region" description="Helical" evidence="8">
    <location>
        <begin position="128"/>
        <end position="150"/>
    </location>
</feature>
<dbReference type="STRING" id="1414854.GQ61_09190"/>
<keyword evidence="6 8" id="KW-1133">Transmembrane helix</keyword>
<keyword evidence="11" id="KW-1185">Reference proteome</keyword>
<comment type="similarity">
    <text evidence="2">Belongs to the binding-protein-dependent transport system permease family. CysTW subfamily.</text>
</comment>
<feature type="domain" description="ABC transmembrane type-1" evidence="9">
    <location>
        <begin position="94"/>
        <end position="300"/>
    </location>
</feature>
<evidence type="ECO:0000256" key="2">
    <source>
        <dbReference type="ARBA" id="ARBA00007069"/>
    </source>
</evidence>
<feature type="transmembrane region" description="Helical" evidence="8">
    <location>
        <begin position="20"/>
        <end position="44"/>
    </location>
</feature>
<proteinExistence type="inferred from homology"/>
<keyword evidence="5 8" id="KW-0812">Transmembrane</keyword>
<dbReference type="OrthoDB" id="9807047at2"/>
<evidence type="ECO:0000313" key="10">
    <source>
        <dbReference type="EMBL" id="ARN85432.1"/>
    </source>
</evidence>
<dbReference type="InterPro" id="IPR000515">
    <property type="entry name" value="MetI-like"/>
</dbReference>
<keyword evidence="4" id="KW-1003">Cell membrane</keyword>
<dbReference type="PANTHER" id="PTHR42929:SF3">
    <property type="entry name" value="PUTRESCINE TRANSPORT SYSTEM PERMEASE PROTEIN POTH"/>
    <property type="match status" value="1"/>
</dbReference>
<dbReference type="EMBL" id="CP008743">
    <property type="protein sequence ID" value="ARN85432.1"/>
    <property type="molecule type" value="Genomic_DNA"/>
</dbReference>
<feature type="transmembrane region" description="Helical" evidence="8">
    <location>
        <begin position="179"/>
        <end position="202"/>
    </location>
</feature>
<dbReference type="Pfam" id="PF00528">
    <property type="entry name" value="BPD_transp_1"/>
    <property type="match status" value="1"/>
</dbReference>
<reference evidence="10 11" key="1">
    <citation type="submission" date="2014-06" db="EMBL/GenBank/DDBJ databases">
        <title>The genome of the endonuclear symbiont Nucleicultrix amoebiphila.</title>
        <authorList>
            <person name="Schulz F."/>
            <person name="Horn M."/>
        </authorList>
    </citation>
    <scope>NUCLEOTIDE SEQUENCE [LARGE SCALE GENOMIC DNA]</scope>
    <source>
        <strain evidence="10 11">FS5</strain>
    </source>
</reference>
<evidence type="ECO:0000256" key="5">
    <source>
        <dbReference type="ARBA" id="ARBA00022692"/>
    </source>
</evidence>
<sequence>MIRTFQSWKEGIKQSFLRRFLSRSLVIAIPYGWHIAFFLVPFFIVVRISFSDSVLGAPPYTAIFQWLEDSTLQIRLSFFNYSSLIDDKLYFAAYSQSIIVAGLSTILCLFIGYPIAYGITRVSDSWRLPLLMLVILPFWTSFLIRVYAWVGILNNKGLINNFLMGWGIINEPLPLINNNFAVCLGIVYSYLPFMILPLYATLDKINPLLLEAAYDLGCKPLKAFFTITVPLSLRGAVAGAMLVFIPSMGEFVIPELLGGSDTLMIGKILWTEFLVNRDWPLASGLAVAMLGLLVLPISLFQKFLATGDD</sequence>
<evidence type="ECO:0000313" key="11">
    <source>
        <dbReference type="Proteomes" id="UP000237351"/>
    </source>
</evidence>
<feature type="transmembrane region" description="Helical" evidence="8">
    <location>
        <begin position="279"/>
        <end position="300"/>
    </location>
</feature>
<dbReference type="GO" id="GO:0005886">
    <property type="term" value="C:plasma membrane"/>
    <property type="evidence" value="ECO:0007669"/>
    <property type="project" value="UniProtKB-SubCell"/>
</dbReference>
<dbReference type="KEGG" id="naf:GQ61_09190"/>
<gene>
    <name evidence="10" type="ORF">GQ61_09190</name>
</gene>
<dbReference type="Gene3D" id="1.10.3720.10">
    <property type="entry name" value="MetI-like"/>
    <property type="match status" value="1"/>
</dbReference>
<evidence type="ECO:0000259" key="9">
    <source>
        <dbReference type="PROSITE" id="PS50928"/>
    </source>
</evidence>
<dbReference type="AlphaFoldDB" id="A0A1W6N6M7"/>
<name>A0A1W6N6M7_9PROT</name>
<evidence type="ECO:0000256" key="6">
    <source>
        <dbReference type="ARBA" id="ARBA00022989"/>
    </source>
</evidence>
<dbReference type="GO" id="GO:0055085">
    <property type="term" value="P:transmembrane transport"/>
    <property type="evidence" value="ECO:0007669"/>
    <property type="project" value="InterPro"/>
</dbReference>
<evidence type="ECO:0000256" key="7">
    <source>
        <dbReference type="ARBA" id="ARBA00023136"/>
    </source>
</evidence>
<protein>
    <recommendedName>
        <fullName evidence="9">ABC transmembrane type-1 domain-containing protein</fullName>
    </recommendedName>
</protein>
<keyword evidence="7 8" id="KW-0472">Membrane</keyword>
<dbReference type="InterPro" id="IPR035906">
    <property type="entry name" value="MetI-like_sf"/>
</dbReference>
<evidence type="ECO:0000256" key="4">
    <source>
        <dbReference type="ARBA" id="ARBA00022475"/>
    </source>
</evidence>
<accession>A0A1W6N6M7</accession>
<dbReference type="CDD" id="cd06261">
    <property type="entry name" value="TM_PBP2"/>
    <property type="match status" value="1"/>
</dbReference>